<dbReference type="EMBL" id="QRZM01000012">
    <property type="protein sequence ID" value="RGV72868.1"/>
    <property type="molecule type" value="Genomic_DNA"/>
</dbReference>
<reference evidence="1 2" key="1">
    <citation type="submission" date="2018-08" db="EMBL/GenBank/DDBJ databases">
        <title>A genome reference for cultivated species of the human gut microbiota.</title>
        <authorList>
            <person name="Zou Y."/>
            <person name="Xue W."/>
            <person name="Luo G."/>
        </authorList>
    </citation>
    <scope>NUCLEOTIDE SEQUENCE [LARGE SCALE GENOMIC DNA]</scope>
    <source>
        <strain evidence="1 2">AF14-18</strain>
    </source>
</reference>
<organism evidence="1 2">
    <name type="scientific">Enterocloster bolteae</name>
    <dbReference type="NCBI Taxonomy" id="208479"/>
    <lineage>
        <taxon>Bacteria</taxon>
        <taxon>Bacillati</taxon>
        <taxon>Bacillota</taxon>
        <taxon>Clostridia</taxon>
        <taxon>Lachnospirales</taxon>
        <taxon>Lachnospiraceae</taxon>
        <taxon>Enterocloster</taxon>
    </lineage>
</organism>
<comment type="caution">
    <text evidence="1">The sequence shown here is derived from an EMBL/GenBank/DDBJ whole genome shotgun (WGS) entry which is preliminary data.</text>
</comment>
<dbReference type="Proteomes" id="UP000284543">
    <property type="component" value="Unassembled WGS sequence"/>
</dbReference>
<proteinExistence type="predicted"/>
<protein>
    <submittedName>
        <fullName evidence="1">Uncharacterized protein</fullName>
    </submittedName>
</protein>
<accession>A0A412YYZ2</accession>
<dbReference type="AlphaFoldDB" id="A0A412YYZ2"/>
<dbReference type="RefSeq" id="WP_002569951.1">
    <property type="nucleotide sequence ID" value="NZ_BAABZS010000001.1"/>
</dbReference>
<gene>
    <name evidence="1" type="ORF">DWW02_22985</name>
</gene>
<dbReference type="GeneID" id="23116812"/>
<evidence type="ECO:0000313" key="2">
    <source>
        <dbReference type="Proteomes" id="UP000284543"/>
    </source>
</evidence>
<name>A0A412YYZ2_9FIRM</name>
<evidence type="ECO:0000313" key="1">
    <source>
        <dbReference type="EMBL" id="RGV72868.1"/>
    </source>
</evidence>
<sequence length="69" mass="7951">MKRNCVQNVIVHIPDNMDLHALSDKINEFHLQVVERRLNSSNLTTDDKIAVIDKILDNLKSRELDGIIK</sequence>